<protein>
    <submittedName>
        <fullName evidence="1">Uncharacterized protein</fullName>
    </submittedName>
</protein>
<proteinExistence type="predicted"/>
<sequence length="34" mass="4124">MGRNIFTSHIIYNRLNFETLFEPIIYFAHNPKIL</sequence>
<reference evidence="2" key="1">
    <citation type="journal article" date="2022" name="New Phytol.">
        <title>Phylogenomic structure and speciation in an emerging model: the Sphagnum magellanicum complex (Bryophyta).</title>
        <authorList>
            <person name="Shaw A.J."/>
            <person name="Piatkowski B."/>
            <person name="Duffy A.M."/>
            <person name="Aguero B."/>
            <person name="Imwattana K."/>
            <person name="Nieto-Lugilde M."/>
            <person name="Healey A."/>
            <person name="Weston D.J."/>
            <person name="Patel M.N."/>
            <person name="Schmutz J."/>
            <person name="Grimwood J."/>
            <person name="Yavitt J.B."/>
            <person name="Hassel K."/>
            <person name="Stenoien H.K."/>
            <person name="Flatberg K.I."/>
            <person name="Bickford C.P."/>
            <person name="Hicks K.A."/>
        </authorList>
    </citation>
    <scope>NUCLEOTIDE SEQUENCE [LARGE SCALE GENOMIC DNA]</scope>
</reference>
<name>A0ACB8HIH3_9BRYO</name>
<evidence type="ECO:0000313" key="2">
    <source>
        <dbReference type="Proteomes" id="UP000828922"/>
    </source>
</evidence>
<accession>A0ACB8HIH3</accession>
<dbReference type="EMBL" id="CM038913">
    <property type="protein sequence ID" value="KAH9556011.1"/>
    <property type="molecule type" value="Genomic_DNA"/>
</dbReference>
<organism evidence="1 2">
    <name type="scientific">Sphagnum magellanicum</name>
    <dbReference type="NCBI Taxonomy" id="128215"/>
    <lineage>
        <taxon>Eukaryota</taxon>
        <taxon>Viridiplantae</taxon>
        <taxon>Streptophyta</taxon>
        <taxon>Embryophyta</taxon>
        <taxon>Bryophyta</taxon>
        <taxon>Sphagnophytina</taxon>
        <taxon>Sphagnopsida</taxon>
        <taxon>Sphagnales</taxon>
        <taxon>Sphagnaceae</taxon>
        <taxon>Sphagnum</taxon>
    </lineage>
</organism>
<dbReference type="Proteomes" id="UP000828922">
    <property type="component" value="Linkage Group LG07"/>
</dbReference>
<gene>
    <name evidence="1" type="ORF">CY35_07G002100</name>
</gene>
<keyword evidence="2" id="KW-1185">Reference proteome</keyword>
<comment type="caution">
    <text evidence="1">The sequence shown here is derived from an EMBL/GenBank/DDBJ whole genome shotgun (WGS) entry which is preliminary data.</text>
</comment>
<evidence type="ECO:0000313" key="1">
    <source>
        <dbReference type="EMBL" id="KAH9556011.1"/>
    </source>
</evidence>